<dbReference type="Proteomes" id="UP001608902">
    <property type="component" value="Unassembled WGS sequence"/>
</dbReference>
<evidence type="ECO:0000313" key="2">
    <source>
        <dbReference type="EMBL" id="MFH4977131.1"/>
    </source>
</evidence>
<organism evidence="2 3">
    <name type="scientific">Gnathostoma spinigerum</name>
    <dbReference type="NCBI Taxonomy" id="75299"/>
    <lineage>
        <taxon>Eukaryota</taxon>
        <taxon>Metazoa</taxon>
        <taxon>Ecdysozoa</taxon>
        <taxon>Nematoda</taxon>
        <taxon>Chromadorea</taxon>
        <taxon>Rhabditida</taxon>
        <taxon>Spirurina</taxon>
        <taxon>Gnathostomatomorpha</taxon>
        <taxon>Gnathostomatoidea</taxon>
        <taxon>Gnathostomatidae</taxon>
        <taxon>Gnathostoma</taxon>
    </lineage>
</organism>
<dbReference type="EMBL" id="JBGFUD010002080">
    <property type="protein sequence ID" value="MFH4977131.1"/>
    <property type="molecule type" value="Genomic_DNA"/>
</dbReference>
<keyword evidence="1" id="KW-0472">Membrane</keyword>
<keyword evidence="1" id="KW-0812">Transmembrane</keyword>
<evidence type="ECO:0000313" key="3">
    <source>
        <dbReference type="Proteomes" id="UP001608902"/>
    </source>
</evidence>
<comment type="caution">
    <text evidence="2">The sequence shown here is derived from an EMBL/GenBank/DDBJ whole genome shotgun (WGS) entry which is preliminary data.</text>
</comment>
<feature type="transmembrane region" description="Helical" evidence="1">
    <location>
        <begin position="47"/>
        <end position="69"/>
    </location>
</feature>
<proteinExistence type="predicted"/>
<protein>
    <submittedName>
        <fullName evidence="2">Uncharacterized protein</fullName>
    </submittedName>
</protein>
<gene>
    <name evidence="2" type="ORF">AB6A40_003840</name>
</gene>
<keyword evidence="1" id="KW-1133">Transmembrane helix</keyword>
<sequence length="113" mass="13528">MWFISPYLSLPQSPRSVTIRGRATYFQPARRWPPRFIRRFLLRYPRAHFYAVFGILSLGVMGPVFPWFYNYFTLSKDEFIDYRNNYNSQVQLRQKYGHGLVYPSWKSGKGSSE</sequence>
<accession>A0ABD6ED53</accession>
<evidence type="ECO:0000256" key="1">
    <source>
        <dbReference type="SAM" id="Phobius"/>
    </source>
</evidence>
<name>A0ABD6ED53_9BILA</name>
<reference evidence="2 3" key="1">
    <citation type="submission" date="2024-08" db="EMBL/GenBank/DDBJ databases">
        <title>Gnathostoma spinigerum genome.</title>
        <authorList>
            <person name="Gonzalez-Bertolin B."/>
            <person name="Monzon S."/>
            <person name="Zaballos A."/>
            <person name="Jimenez P."/>
            <person name="Dekumyoy P."/>
            <person name="Varona S."/>
            <person name="Cuesta I."/>
            <person name="Sumanam S."/>
            <person name="Adisakwattana P."/>
            <person name="Gasser R.B."/>
            <person name="Hernandez-Gonzalez A."/>
            <person name="Young N.D."/>
            <person name="Perteguer M.J."/>
        </authorList>
    </citation>
    <scope>NUCLEOTIDE SEQUENCE [LARGE SCALE GENOMIC DNA]</scope>
    <source>
        <strain evidence="2">AL3</strain>
        <tissue evidence="2">Liver</tissue>
    </source>
</reference>
<dbReference type="AlphaFoldDB" id="A0ABD6ED53"/>
<keyword evidence="3" id="KW-1185">Reference proteome</keyword>